<keyword evidence="1" id="KW-0238">DNA-binding</keyword>
<evidence type="ECO:0000313" key="3">
    <source>
        <dbReference type="EMBL" id="AXV08636.1"/>
    </source>
</evidence>
<dbReference type="InterPro" id="IPR007159">
    <property type="entry name" value="SpoVT-AbrB_dom"/>
</dbReference>
<dbReference type="AlphaFoldDB" id="A0A346Y2D9"/>
<evidence type="ECO:0000313" key="4">
    <source>
        <dbReference type="Proteomes" id="UP000264006"/>
    </source>
</evidence>
<proteinExistence type="predicted"/>
<dbReference type="GO" id="GO:0003677">
    <property type="term" value="F:DNA binding"/>
    <property type="evidence" value="ECO:0007669"/>
    <property type="project" value="UniProtKB-UniRule"/>
</dbReference>
<organism evidence="3 4">
    <name type="scientific">Euzebya pacifica</name>
    <dbReference type="NCBI Taxonomy" id="1608957"/>
    <lineage>
        <taxon>Bacteria</taxon>
        <taxon>Bacillati</taxon>
        <taxon>Actinomycetota</taxon>
        <taxon>Nitriliruptoria</taxon>
        <taxon>Euzebyales</taxon>
    </lineage>
</organism>
<reference evidence="3 4" key="1">
    <citation type="submission" date="2018-09" db="EMBL/GenBank/DDBJ databases">
        <title>Complete genome sequence of Euzebya sp. DY32-46 isolated from seawater of Pacific Ocean.</title>
        <authorList>
            <person name="Xu L."/>
            <person name="Wu Y.-H."/>
            <person name="Xu X.-W."/>
        </authorList>
    </citation>
    <scope>NUCLEOTIDE SEQUENCE [LARGE SCALE GENOMIC DNA]</scope>
    <source>
        <strain evidence="3 4">DY32-46</strain>
    </source>
</reference>
<dbReference type="Proteomes" id="UP000264006">
    <property type="component" value="Chromosome"/>
</dbReference>
<gene>
    <name evidence="3" type="ORF">DVS28_a3966</name>
</gene>
<accession>A0A346Y2D9</accession>
<evidence type="ECO:0000259" key="2">
    <source>
        <dbReference type="PROSITE" id="PS51740"/>
    </source>
</evidence>
<dbReference type="Gene3D" id="2.10.260.10">
    <property type="match status" value="1"/>
</dbReference>
<evidence type="ECO:0000256" key="1">
    <source>
        <dbReference type="PROSITE-ProRule" id="PRU01076"/>
    </source>
</evidence>
<dbReference type="PROSITE" id="PS51740">
    <property type="entry name" value="SPOVT_ABRB"/>
    <property type="match status" value="1"/>
</dbReference>
<dbReference type="SUPFAM" id="SSF89447">
    <property type="entry name" value="AbrB/MazE/MraZ-like"/>
    <property type="match status" value="1"/>
</dbReference>
<keyword evidence="4" id="KW-1185">Reference proteome</keyword>
<dbReference type="EMBL" id="CP031165">
    <property type="protein sequence ID" value="AXV08636.1"/>
    <property type="molecule type" value="Genomic_DNA"/>
</dbReference>
<protein>
    <submittedName>
        <fullName evidence="3">Transition state regulatory protein AbrB</fullName>
    </submittedName>
</protein>
<sequence>MDHLGRVVIPASMRRVLGIGDGDELEVRLDGEVLRMRKPREACAFCGTREDLTEVLEHPVCWSCVAAVRARGREGR</sequence>
<feature type="domain" description="SpoVT-AbrB" evidence="2">
    <location>
        <begin position="1"/>
        <end position="41"/>
    </location>
</feature>
<dbReference type="KEGG" id="euz:DVS28_a3966"/>
<dbReference type="NCBIfam" id="TIGR01439">
    <property type="entry name" value="lp_hng_hel_AbrB"/>
    <property type="match status" value="1"/>
</dbReference>
<dbReference type="InterPro" id="IPR037914">
    <property type="entry name" value="SpoVT-AbrB_sf"/>
</dbReference>
<dbReference type="Pfam" id="PF04014">
    <property type="entry name" value="MazE_antitoxin"/>
    <property type="match status" value="1"/>
</dbReference>
<name>A0A346Y2D9_9ACTN</name>